<dbReference type="Gene3D" id="3.10.50.40">
    <property type="match status" value="2"/>
</dbReference>
<evidence type="ECO:0000256" key="4">
    <source>
        <dbReference type="ARBA" id="ARBA00023235"/>
    </source>
</evidence>
<dbReference type="GO" id="GO:0003755">
    <property type="term" value="F:peptidyl-prolyl cis-trans isomerase activity"/>
    <property type="evidence" value="ECO:0007669"/>
    <property type="project" value="UniProtKB-EC"/>
</dbReference>
<dbReference type="PROSITE" id="PS51257">
    <property type="entry name" value="PROKAR_LIPOPROTEIN"/>
    <property type="match status" value="1"/>
</dbReference>
<comment type="similarity">
    <text evidence="2 6">Belongs to the FKBP-type PPIase family.</text>
</comment>
<accession>A0ABW3WQE2</accession>
<proteinExistence type="inferred from homology"/>
<dbReference type="EC" id="5.2.1.8" evidence="6"/>
<organism evidence="8 9">
    <name type="scientific">Lutibacter holmesii</name>
    <dbReference type="NCBI Taxonomy" id="1137985"/>
    <lineage>
        <taxon>Bacteria</taxon>
        <taxon>Pseudomonadati</taxon>
        <taxon>Bacteroidota</taxon>
        <taxon>Flavobacteriia</taxon>
        <taxon>Flavobacteriales</taxon>
        <taxon>Flavobacteriaceae</taxon>
        <taxon>Lutibacter</taxon>
    </lineage>
</organism>
<dbReference type="Proteomes" id="UP001597241">
    <property type="component" value="Unassembled WGS sequence"/>
</dbReference>
<sequence>MKYFITLLLLVSIVSCNEDDSDDSKNLGQSEADIIEYIENNNLDASRSSNGVYYLIDEAGEGDFPTEDAYVKVSYEGYLLDGSIFDSNSDGVSFDLLSVIPGFSEGLSFFNTGSSGTILIPPSLAYGDSGAGSSIPGGAVVIFDVEVISIMNPQSEDDIIAYLDTNDIEAERTDSGLYYNIETPGEGDPITINSTVTVIYKGYFTNGVEFDNSNDVGVQFNLSNVIPGFAEGIALFKEGGKGTIFLPPNLAYGSEGTTGIPRSAVLIFDIEVESLD</sequence>
<evidence type="ECO:0000256" key="1">
    <source>
        <dbReference type="ARBA" id="ARBA00000971"/>
    </source>
</evidence>
<dbReference type="RefSeq" id="WP_386808710.1">
    <property type="nucleotide sequence ID" value="NZ_JBHTMV010000003.1"/>
</dbReference>
<dbReference type="EMBL" id="JBHTMV010000003">
    <property type="protein sequence ID" value="MFD1293511.1"/>
    <property type="molecule type" value="Genomic_DNA"/>
</dbReference>
<comment type="caution">
    <text evidence="8">The sequence shown here is derived from an EMBL/GenBank/DDBJ whole genome shotgun (WGS) entry which is preliminary data.</text>
</comment>
<dbReference type="PROSITE" id="PS50059">
    <property type="entry name" value="FKBP_PPIASE"/>
    <property type="match status" value="2"/>
</dbReference>
<keyword evidence="9" id="KW-1185">Reference proteome</keyword>
<evidence type="ECO:0000313" key="8">
    <source>
        <dbReference type="EMBL" id="MFD1293511.1"/>
    </source>
</evidence>
<keyword evidence="4 5" id="KW-0413">Isomerase</keyword>
<feature type="domain" description="PPIase FKBP-type" evidence="7">
    <location>
        <begin position="193"/>
        <end position="276"/>
    </location>
</feature>
<dbReference type="InterPro" id="IPR001179">
    <property type="entry name" value="PPIase_FKBP_dom"/>
</dbReference>
<evidence type="ECO:0000256" key="6">
    <source>
        <dbReference type="RuleBase" id="RU003915"/>
    </source>
</evidence>
<dbReference type="Pfam" id="PF00254">
    <property type="entry name" value="FKBP_C"/>
    <property type="match status" value="2"/>
</dbReference>
<feature type="domain" description="PPIase FKBP-type" evidence="7">
    <location>
        <begin position="68"/>
        <end position="151"/>
    </location>
</feature>
<dbReference type="SUPFAM" id="SSF54534">
    <property type="entry name" value="FKBP-like"/>
    <property type="match status" value="2"/>
</dbReference>
<evidence type="ECO:0000256" key="3">
    <source>
        <dbReference type="ARBA" id="ARBA00023110"/>
    </source>
</evidence>
<evidence type="ECO:0000313" key="9">
    <source>
        <dbReference type="Proteomes" id="UP001597241"/>
    </source>
</evidence>
<comment type="catalytic activity">
    <reaction evidence="1 5 6">
        <text>[protein]-peptidylproline (omega=180) = [protein]-peptidylproline (omega=0)</text>
        <dbReference type="Rhea" id="RHEA:16237"/>
        <dbReference type="Rhea" id="RHEA-COMP:10747"/>
        <dbReference type="Rhea" id="RHEA-COMP:10748"/>
        <dbReference type="ChEBI" id="CHEBI:83833"/>
        <dbReference type="ChEBI" id="CHEBI:83834"/>
        <dbReference type="EC" id="5.2.1.8"/>
    </reaction>
</comment>
<reference evidence="9" key="1">
    <citation type="journal article" date="2019" name="Int. J. Syst. Evol. Microbiol.">
        <title>The Global Catalogue of Microorganisms (GCM) 10K type strain sequencing project: providing services to taxonomists for standard genome sequencing and annotation.</title>
        <authorList>
            <consortium name="The Broad Institute Genomics Platform"/>
            <consortium name="The Broad Institute Genome Sequencing Center for Infectious Disease"/>
            <person name="Wu L."/>
            <person name="Ma J."/>
        </authorList>
    </citation>
    <scope>NUCLEOTIDE SEQUENCE [LARGE SCALE GENOMIC DNA]</scope>
    <source>
        <strain evidence="9">CCUG 62221</strain>
    </source>
</reference>
<gene>
    <name evidence="8" type="ORF">ACFQ5N_06660</name>
</gene>
<dbReference type="PANTHER" id="PTHR43811">
    <property type="entry name" value="FKBP-TYPE PEPTIDYL-PROLYL CIS-TRANS ISOMERASE FKPA"/>
    <property type="match status" value="1"/>
</dbReference>
<dbReference type="PANTHER" id="PTHR43811:SF57">
    <property type="entry name" value="FKBP-TYPE PEPTIDYL-PROLYL CIS-TRANS ISOMERASE FKPA-RELATED"/>
    <property type="match status" value="1"/>
</dbReference>
<evidence type="ECO:0000256" key="2">
    <source>
        <dbReference type="ARBA" id="ARBA00006577"/>
    </source>
</evidence>
<keyword evidence="3 5" id="KW-0697">Rotamase</keyword>
<dbReference type="InterPro" id="IPR046357">
    <property type="entry name" value="PPIase_dom_sf"/>
</dbReference>
<name>A0ABW3WQE2_9FLAO</name>
<protein>
    <recommendedName>
        <fullName evidence="6">Peptidyl-prolyl cis-trans isomerase</fullName>
        <ecNumber evidence="6">5.2.1.8</ecNumber>
    </recommendedName>
</protein>
<evidence type="ECO:0000259" key="7">
    <source>
        <dbReference type="PROSITE" id="PS50059"/>
    </source>
</evidence>
<evidence type="ECO:0000256" key="5">
    <source>
        <dbReference type="PROSITE-ProRule" id="PRU00277"/>
    </source>
</evidence>